<name>A0A836H364_9TRYP</name>
<feature type="region of interest" description="Disordered" evidence="1">
    <location>
        <begin position="135"/>
        <end position="173"/>
    </location>
</feature>
<evidence type="ECO:0000313" key="3">
    <source>
        <dbReference type="Proteomes" id="UP000674143"/>
    </source>
</evidence>
<dbReference type="EMBL" id="JAFHLR010000033">
    <property type="protein sequence ID" value="KAG5469123.1"/>
    <property type="molecule type" value="Genomic_DNA"/>
</dbReference>
<reference evidence="3" key="2">
    <citation type="journal article" date="2021" name="Sci. Data">
        <title>Chromosome-scale genome sequencing, assembly and annotation of six genomes from subfamily Leishmaniinae.</title>
        <authorList>
            <person name="Almutairi H."/>
            <person name="Urbaniak M.D."/>
            <person name="Bates M.D."/>
            <person name="Jariyapan N."/>
            <person name="Kwakye-Nuako G."/>
            <person name="Thomaz Soccol V."/>
            <person name="Al-Salem W.S."/>
            <person name="Dillon R.J."/>
            <person name="Bates P.A."/>
            <person name="Gatherer D."/>
        </authorList>
    </citation>
    <scope>NUCLEOTIDE SEQUENCE [LARGE SCALE GENOMIC DNA]</scope>
</reference>
<feature type="compositionally biased region" description="Low complexity" evidence="1">
    <location>
        <begin position="516"/>
        <end position="530"/>
    </location>
</feature>
<accession>A0A836H364</accession>
<feature type="region of interest" description="Disordered" evidence="1">
    <location>
        <begin position="289"/>
        <end position="359"/>
    </location>
</feature>
<evidence type="ECO:0000256" key="1">
    <source>
        <dbReference type="SAM" id="MobiDB-lite"/>
    </source>
</evidence>
<comment type="caution">
    <text evidence="2">The sequence shown here is derived from an EMBL/GenBank/DDBJ whole genome shotgun (WGS) entry which is preliminary data.</text>
</comment>
<feature type="region of interest" description="Disordered" evidence="1">
    <location>
        <begin position="490"/>
        <end position="530"/>
    </location>
</feature>
<gene>
    <name evidence="2" type="ORF">LSCM4_02520</name>
</gene>
<reference evidence="3" key="1">
    <citation type="journal article" date="2021" name="Microbiol. Resour. Announc.">
        <title>LGAAP: Leishmaniinae Genome Assembly and Annotation Pipeline.</title>
        <authorList>
            <person name="Almutairi H."/>
            <person name="Urbaniak M.D."/>
            <person name="Bates M.D."/>
            <person name="Jariyapan N."/>
            <person name="Kwakye-Nuako G."/>
            <person name="Thomaz-Soccol V."/>
            <person name="Al-Salem W.S."/>
            <person name="Dillon R.J."/>
            <person name="Bates P.A."/>
            <person name="Gatherer D."/>
        </authorList>
    </citation>
    <scope>NUCLEOTIDE SEQUENCE [LARGE SCALE GENOMIC DNA]</scope>
</reference>
<dbReference type="AlphaFoldDB" id="A0A836H364"/>
<dbReference type="GeneID" id="92358482"/>
<dbReference type="Proteomes" id="UP000674143">
    <property type="component" value="Unassembled WGS sequence"/>
</dbReference>
<evidence type="ECO:0000313" key="2">
    <source>
        <dbReference type="EMBL" id="KAG5469123.1"/>
    </source>
</evidence>
<feature type="compositionally biased region" description="Low complexity" evidence="1">
    <location>
        <begin position="311"/>
        <end position="321"/>
    </location>
</feature>
<feature type="compositionally biased region" description="Pro residues" evidence="1">
    <location>
        <begin position="301"/>
        <end position="310"/>
    </location>
</feature>
<feature type="compositionally biased region" description="Basic and acidic residues" evidence="1">
    <location>
        <begin position="253"/>
        <end position="272"/>
    </location>
</feature>
<protein>
    <submittedName>
        <fullName evidence="2">Uncharacterized protein</fullName>
    </submittedName>
</protein>
<proteinExistence type="predicted"/>
<dbReference type="KEGG" id="loi:92358482"/>
<keyword evidence="3" id="KW-1185">Reference proteome</keyword>
<organism evidence="2 3">
    <name type="scientific">Leishmania orientalis</name>
    <dbReference type="NCBI Taxonomy" id="2249476"/>
    <lineage>
        <taxon>Eukaryota</taxon>
        <taxon>Discoba</taxon>
        <taxon>Euglenozoa</taxon>
        <taxon>Kinetoplastea</taxon>
        <taxon>Metakinetoplastina</taxon>
        <taxon>Trypanosomatida</taxon>
        <taxon>Trypanosomatidae</taxon>
        <taxon>Leishmaniinae</taxon>
        <taxon>Leishmania</taxon>
    </lineage>
</organism>
<feature type="compositionally biased region" description="Low complexity" evidence="1">
    <location>
        <begin position="338"/>
        <end position="348"/>
    </location>
</feature>
<feature type="region of interest" description="Disordered" evidence="1">
    <location>
        <begin position="245"/>
        <end position="272"/>
    </location>
</feature>
<sequence length="530" mass="53415">MFDFFFAVGASDAPCASGASGSGNSVDIGQGGGSAANGTNTVSAGPLIANSNGGGDGGGRLNFDFASLFFDGAQAGAYHDNALRAAGSGGGTGGADANGDMAESAGEDVVPTMSFFFPSDRIEPTVAGSSFLLPPASPSVEPAAGTENRRAPLPLQAKSPEAVEDGGAESAGDEAAHIGARPGAALAVVKSAPHRASTVRETPLETLPCEEASSSAMDHERSLAAALAAAPPSSVLLSIEESRLTAAQVSRSSDVEDTKRDETPARAVTDHCCLEAEELASSIARGVSKEEAMPAPAQCQQPPPRAPPTSSPRSSHPPGAASAGGGAPPVPPSPRKPSAPLTPSTPAPNQLQAPLPTGMTCRDATSAALRKAMAEAEEVWTHGLGMDCTTGPEGRNAEAGVSSTGYTPSSSSDAVFFAEVAQLQQQTARLTEDSARSAASLQALTSDLLRILGPHAALSSLAGEQYTRTPLVHLPWALIALLEGLLSNDTDAEEDGGGALARAQEADHRLAVPRPSSESAEMGSSSVRDV</sequence>
<dbReference type="RefSeq" id="XP_067060100.1">
    <property type="nucleotide sequence ID" value="XM_067204548.1"/>
</dbReference>
<feature type="compositionally biased region" description="Pro residues" evidence="1">
    <location>
        <begin position="328"/>
        <end position="337"/>
    </location>
</feature>
<feature type="region of interest" description="Disordered" evidence="1">
    <location>
        <begin position="194"/>
        <end position="214"/>
    </location>
</feature>